<dbReference type="InterPro" id="IPR023393">
    <property type="entry name" value="START-like_dom_sf"/>
</dbReference>
<evidence type="ECO:0000313" key="3">
    <source>
        <dbReference type="EMBL" id="GDY44839.1"/>
    </source>
</evidence>
<dbReference type="Proteomes" id="UP000299290">
    <property type="component" value="Unassembled WGS sequence"/>
</dbReference>
<feature type="domain" description="Activator of Hsp90 ATPase homologue 1/2-like C-terminal" evidence="2">
    <location>
        <begin position="2"/>
        <end position="113"/>
    </location>
</feature>
<dbReference type="CDD" id="cd07814">
    <property type="entry name" value="SRPBCC_CalC_Aha1-like"/>
    <property type="match status" value="1"/>
</dbReference>
<dbReference type="SUPFAM" id="SSF55961">
    <property type="entry name" value="Bet v1-like"/>
    <property type="match status" value="1"/>
</dbReference>
<evidence type="ECO:0000259" key="2">
    <source>
        <dbReference type="Pfam" id="PF08327"/>
    </source>
</evidence>
<evidence type="ECO:0000256" key="1">
    <source>
        <dbReference type="ARBA" id="ARBA00006817"/>
    </source>
</evidence>
<dbReference type="Pfam" id="PF08327">
    <property type="entry name" value="AHSA1"/>
    <property type="match status" value="1"/>
</dbReference>
<evidence type="ECO:0000313" key="4">
    <source>
        <dbReference type="Proteomes" id="UP000299290"/>
    </source>
</evidence>
<dbReference type="AlphaFoldDB" id="A0A4D4KFD0"/>
<gene>
    <name evidence="3" type="ORF">SANT12839_057210</name>
</gene>
<comment type="similarity">
    <text evidence="1">Belongs to the AHA1 family.</text>
</comment>
<sequence>MWKALTDPRLHAQWWAAGDVRAEVGHRFTLDMGKWGEQPCEVIEVEPERLLSYRFAQTTLDTTITWRLEPEGNGTRLFLEHAGFDLDTPMGRTAIEGMGRGWPSLLRRLATVLGEVAG</sequence>
<dbReference type="EMBL" id="BJHV01000001">
    <property type="protein sequence ID" value="GDY44839.1"/>
    <property type="molecule type" value="Genomic_DNA"/>
</dbReference>
<proteinExistence type="inferred from homology"/>
<organism evidence="3 4">
    <name type="scientific">Streptomyces antimycoticus</name>
    <dbReference type="NCBI Taxonomy" id="68175"/>
    <lineage>
        <taxon>Bacteria</taxon>
        <taxon>Bacillati</taxon>
        <taxon>Actinomycetota</taxon>
        <taxon>Actinomycetes</taxon>
        <taxon>Kitasatosporales</taxon>
        <taxon>Streptomycetaceae</taxon>
        <taxon>Streptomyces</taxon>
        <taxon>Streptomyces violaceusniger group</taxon>
    </lineage>
</organism>
<dbReference type="InterPro" id="IPR013538">
    <property type="entry name" value="ASHA1/2-like_C"/>
</dbReference>
<dbReference type="RefSeq" id="WP_308696532.1">
    <property type="nucleotide sequence ID" value="NZ_BJHV01000001.1"/>
</dbReference>
<protein>
    <recommendedName>
        <fullName evidence="2">Activator of Hsp90 ATPase homologue 1/2-like C-terminal domain-containing protein</fullName>
    </recommendedName>
</protein>
<reference evidence="3 4" key="1">
    <citation type="journal article" date="2020" name="Int. J. Syst. Evol. Microbiol.">
        <title>Reclassification of Streptomyces castelarensis and Streptomyces sporoclivatus as later heterotypic synonyms of Streptomyces antimycoticus.</title>
        <authorList>
            <person name="Komaki H."/>
            <person name="Tamura T."/>
        </authorList>
    </citation>
    <scope>NUCLEOTIDE SEQUENCE [LARGE SCALE GENOMIC DNA]</scope>
    <source>
        <strain evidence="3 4">NBRC 12839</strain>
    </source>
</reference>
<accession>A0A4D4KFD0</accession>
<name>A0A4D4KFD0_9ACTN</name>
<keyword evidence="4" id="KW-1185">Reference proteome</keyword>
<comment type="caution">
    <text evidence="3">The sequence shown here is derived from an EMBL/GenBank/DDBJ whole genome shotgun (WGS) entry which is preliminary data.</text>
</comment>
<dbReference type="Gene3D" id="3.30.530.20">
    <property type="match status" value="1"/>
</dbReference>